<dbReference type="InterPro" id="IPR002654">
    <property type="entry name" value="Glyco_trans_25"/>
</dbReference>
<dbReference type="Proteomes" id="UP000245631">
    <property type="component" value="Unassembled WGS sequence"/>
</dbReference>
<evidence type="ECO:0000259" key="1">
    <source>
        <dbReference type="Pfam" id="PF01755"/>
    </source>
</evidence>
<reference evidence="2 3" key="1">
    <citation type="submission" date="2018-05" db="EMBL/GenBank/DDBJ databases">
        <title>Genomic Encyclopedia of Type Strains, Phase IV (KMG-IV): sequencing the most valuable type-strain genomes for metagenomic binning, comparative biology and taxonomic classification.</title>
        <authorList>
            <person name="Goeker M."/>
        </authorList>
    </citation>
    <scope>NUCLEOTIDE SEQUENCE [LARGE SCALE GENOMIC DNA]</scope>
    <source>
        <strain evidence="2 3">DSM 2626</strain>
    </source>
</reference>
<dbReference type="AlphaFoldDB" id="A0A8E3B6K6"/>
<name>A0A8E3B6K6_RHILI</name>
<keyword evidence="2" id="KW-0808">Transferase</keyword>
<gene>
    <name evidence="2" type="ORF">C8D77_102831</name>
</gene>
<dbReference type="Pfam" id="PF01755">
    <property type="entry name" value="Glyco_transf_25"/>
    <property type="match status" value="1"/>
</dbReference>
<dbReference type="GeneID" id="61051863"/>
<dbReference type="EMBL" id="QGGH01000002">
    <property type="protein sequence ID" value="PWJ93052.1"/>
    <property type="molecule type" value="Genomic_DNA"/>
</dbReference>
<comment type="caution">
    <text evidence="2">The sequence shown here is derived from an EMBL/GenBank/DDBJ whole genome shotgun (WGS) entry which is preliminary data.</text>
</comment>
<sequence>MKCMVINLDRSPDRLAHVTAEFAKIGVLFDRVPAVDALHHPEFAETSSSLTPTEVACLMSHKVCWKIIADGDDAFGAIFEDDILLSEAAGPMLSDDGWIPADADIVKLETGLRKTVIAMKRTSVSRAFSVARLYGLHFGSAGYILSRQAALDLIARSLVAPADEVIFDPSLPTSSSKTIYQLLPALCVQHDLVREKASGLTSLLSEERLVRARANSAPKRSPVEKLVVETRRVARQIFDICRLRREKTIPFLQSMPGA</sequence>
<protein>
    <submittedName>
        <fullName evidence="2">Glycosyl transferase family 25</fullName>
    </submittedName>
</protein>
<organism evidence="2 3">
    <name type="scientific">Rhizobium loti</name>
    <name type="common">Mesorhizobium loti</name>
    <dbReference type="NCBI Taxonomy" id="381"/>
    <lineage>
        <taxon>Bacteria</taxon>
        <taxon>Pseudomonadati</taxon>
        <taxon>Pseudomonadota</taxon>
        <taxon>Alphaproteobacteria</taxon>
        <taxon>Hyphomicrobiales</taxon>
        <taxon>Phyllobacteriaceae</taxon>
        <taxon>Mesorhizobium</taxon>
    </lineage>
</organism>
<evidence type="ECO:0000313" key="3">
    <source>
        <dbReference type="Proteomes" id="UP000245631"/>
    </source>
</evidence>
<dbReference type="GO" id="GO:0016740">
    <property type="term" value="F:transferase activity"/>
    <property type="evidence" value="ECO:0007669"/>
    <property type="project" value="UniProtKB-KW"/>
</dbReference>
<dbReference type="RefSeq" id="WP_109662977.1">
    <property type="nucleotide sequence ID" value="NZ_QGGH01000002.1"/>
</dbReference>
<accession>A0A8E3B6K6</accession>
<feature type="domain" description="Glycosyl transferase family 25" evidence="1">
    <location>
        <begin position="2"/>
        <end position="164"/>
    </location>
</feature>
<proteinExistence type="predicted"/>
<dbReference type="CDD" id="cd06532">
    <property type="entry name" value="Glyco_transf_25"/>
    <property type="match status" value="1"/>
</dbReference>
<evidence type="ECO:0000313" key="2">
    <source>
        <dbReference type="EMBL" id="PWJ93052.1"/>
    </source>
</evidence>